<keyword evidence="1" id="KW-0812">Transmembrane</keyword>
<feature type="chain" id="PRO_5025470343" description="Mid2 domain-containing protein" evidence="2">
    <location>
        <begin position="21"/>
        <end position="286"/>
    </location>
</feature>
<keyword evidence="1" id="KW-0472">Membrane</keyword>
<evidence type="ECO:0000256" key="2">
    <source>
        <dbReference type="SAM" id="SignalP"/>
    </source>
</evidence>
<evidence type="ECO:0000313" key="3">
    <source>
        <dbReference type="EMBL" id="KAF2667654.1"/>
    </source>
</evidence>
<evidence type="ECO:0008006" key="5">
    <source>
        <dbReference type="Google" id="ProtNLM"/>
    </source>
</evidence>
<accession>A0A6A6U9T5</accession>
<feature type="signal peptide" evidence="2">
    <location>
        <begin position="1"/>
        <end position="20"/>
    </location>
</feature>
<evidence type="ECO:0000256" key="1">
    <source>
        <dbReference type="SAM" id="Phobius"/>
    </source>
</evidence>
<keyword evidence="2" id="KW-0732">Signal</keyword>
<organism evidence="3 4">
    <name type="scientific">Microthyrium microscopicum</name>
    <dbReference type="NCBI Taxonomy" id="703497"/>
    <lineage>
        <taxon>Eukaryota</taxon>
        <taxon>Fungi</taxon>
        <taxon>Dikarya</taxon>
        <taxon>Ascomycota</taxon>
        <taxon>Pezizomycotina</taxon>
        <taxon>Dothideomycetes</taxon>
        <taxon>Dothideomycetes incertae sedis</taxon>
        <taxon>Microthyriales</taxon>
        <taxon>Microthyriaceae</taxon>
        <taxon>Microthyrium</taxon>
    </lineage>
</organism>
<keyword evidence="1" id="KW-1133">Transmembrane helix</keyword>
<name>A0A6A6U9T5_9PEZI</name>
<gene>
    <name evidence="3" type="ORF">BT63DRAFT_480588</name>
</gene>
<dbReference type="OrthoDB" id="5215637at2759"/>
<feature type="transmembrane region" description="Helical" evidence="1">
    <location>
        <begin position="184"/>
        <end position="208"/>
    </location>
</feature>
<dbReference type="AlphaFoldDB" id="A0A6A6U9T5"/>
<dbReference type="EMBL" id="MU004237">
    <property type="protein sequence ID" value="KAF2667654.1"/>
    <property type="molecule type" value="Genomic_DNA"/>
</dbReference>
<evidence type="ECO:0000313" key="4">
    <source>
        <dbReference type="Proteomes" id="UP000799302"/>
    </source>
</evidence>
<reference evidence="3" key="1">
    <citation type="journal article" date="2020" name="Stud. Mycol.">
        <title>101 Dothideomycetes genomes: a test case for predicting lifestyles and emergence of pathogens.</title>
        <authorList>
            <person name="Haridas S."/>
            <person name="Albert R."/>
            <person name="Binder M."/>
            <person name="Bloem J."/>
            <person name="Labutti K."/>
            <person name="Salamov A."/>
            <person name="Andreopoulos B."/>
            <person name="Baker S."/>
            <person name="Barry K."/>
            <person name="Bills G."/>
            <person name="Bluhm B."/>
            <person name="Cannon C."/>
            <person name="Castanera R."/>
            <person name="Culley D."/>
            <person name="Daum C."/>
            <person name="Ezra D."/>
            <person name="Gonzalez J."/>
            <person name="Henrissat B."/>
            <person name="Kuo A."/>
            <person name="Liang C."/>
            <person name="Lipzen A."/>
            <person name="Lutzoni F."/>
            <person name="Magnuson J."/>
            <person name="Mondo S."/>
            <person name="Nolan M."/>
            <person name="Ohm R."/>
            <person name="Pangilinan J."/>
            <person name="Park H.-J."/>
            <person name="Ramirez L."/>
            <person name="Alfaro M."/>
            <person name="Sun H."/>
            <person name="Tritt A."/>
            <person name="Yoshinaga Y."/>
            <person name="Zwiers L.-H."/>
            <person name="Turgeon B."/>
            <person name="Goodwin S."/>
            <person name="Spatafora J."/>
            <person name="Crous P."/>
            <person name="Grigoriev I."/>
        </authorList>
    </citation>
    <scope>NUCLEOTIDE SEQUENCE</scope>
    <source>
        <strain evidence="3">CBS 115976</strain>
    </source>
</reference>
<sequence length="286" mass="30725">MALKTVLAIVLLSLPRISSSHCYHPDGTSTSDDYAPCHNDAGKASMCCATNRTTANVNGCRTDGLCWEIETQNVWRESCTDATWKDPSCVKLCTAGIVGDPIEGRRDMSTNDIAITVCGDGSMCCGFNATSCCISGGGFWLRNNTVYAHDHNPASRRSTTSMPTASAAAAARMPQESDFDNTPLIVGLGVGIGIGVPLLIVFTALLVCTARRNRFERMSGYIDKKVKPKEQPIIHELECTLPNSELDSKPAADTMLVSPASSLPRSYDGQTGTWTALSRSETVFTR</sequence>
<keyword evidence="4" id="KW-1185">Reference proteome</keyword>
<proteinExistence type="predicted"/>
<protein>
    <recommendedName>
        <fullName evidence="5">Mid2 domain-containing protein</fullName>
    </recommendedName>
</protein>
<dbReference type="Proteomes" id="UP000799302">
    <property type="component" value="Unassembled WGS sequence"/>
</dbReference>